<dbReference type="InterPro" id="IPR036259">
    <property type="entry name" value="MFS_trans_sf"/>
</dbReference>
<keyword evidence="5 6" id="KW-0472">Membrane</keyword>
<protein>
    <submittedName>
        <fullName evidence="8">MFS family permease</fullName>
    </submittedName>
    <submittedName>
        <fullName evidence="9">MFS transporter</fullName>
    </submittedName>
</protein>
<dbReference type="EMBL" id="JACHKF010000001">
    <property type="protein sequence ID" value="MBB6564929.1"/>
    <property type="molecule type" value="Genomic_DNA"/>
</dbReference>
<dbReference type="Proteomes" id="UP000534306">
    <property type="component" value="Unassembled WGS sequence"/>
</dbReference>
<evidence type="ECO:0000313" key="8">
    <source>
        <dbReference type="EMBL" id="MBB6564929.1"/>
    </source>
</evidence>
<dbReference type="Proteomes" id="UP000553957">
    <property type="component" value="Unassembled WGS sequence"/>
</dbReference>
<evidence type="ECO:0000256" key="1">
    <source>
        <dbReference type="ARBA" id="ARBA00004651"/>
    </source>
</evidence>
<evidence type="ECO:0000256" key="2">
    <source>
        <dbReference type="ARBA" id="ARBA00022475"/>
    </source>
</evidence>
<dbReference type="Gene3D" id="1.20.1250.20">
    <property type="entry name" value="MFS general substrate transporter like domains"/>
    <property type="match status" value="1"/>
</dbReference>
<keyword evidence="3 6" id="KW-0812">Transmembrane</keyword>
<dbReference type="PANTHER" id="PTHR23513:SF11">
    <property type="entry name" value="STAPHYLOFERRIN A TRANSPORTER"/>
    <property type="match status" value="1"/>
</dbReference>
<dbReference type="PANTHER" id="PTHR23513">
    <property type="entry name" value="INTEGRAL MEMBRANE EFFLUX PROTEIN-RELATED"/>
    <property type="match status" value="1"/>
</dbReference>
<dbReference type="CDD" id="cd06173">
    <property type="entry name" value="MFS_MefA_like"/>
    <property type="match status" value="1"/>
</dbReference>
<dbReference type="PROSITE" id="PS50850">
    <property type="entry name" value="MFS"/>
    <property type="match status" value="1"/>
</dbReference>
<name>A0A7Y4L1I8_9ACTN</name>
<comment type="subcellular location">
    <subcellularLocation>
        <location evidence="1">Cell membrane</location>
        <topology evidence="1">Multi-pass membrane protein</topology>
    </subcellularLocation>
</comment>
<dbReference type="PRINTS" id="PR01035">
    <property type="entry name" value="TCRTETA"/>
</dbReference>
<dbReference type="EMBL" id="JABJRC010000004">
    <property type="protein sequence ID" value="NOL42625.1"/>
    <property type="molecule type" value="Genomic_DNA"/>
</dbReference>
<feature type="domain" description="Major facilitator superfamily (MFS) profile" evidence="7">
    <location>
        <begin position="215"/>
        <end position="396"/>
    </location>
</feature>
<dbReference type="SUPFAM" id="SSF103473">
    <property type="entry name" value="MFS general substrate transporter"/>
    <property type="match status" value="1"/>
</dbReference>
<keyword evidence="10" id="KW-1185">Reference proteome</keyword>
<sequence length="396" mass="39974">MKQTLQVSLWSHRDIRLVLPGRALSYAGDAVALVALMLRVAEYGGTRAVMFLLLAFAVPTVVMIPVAGRIVDSYDSRHVLICASLLQAAAGVGLAFSSDLASTLALVCLLQLGQAVAGPCWGALVPRIVGDGLVGRATGTSQALIGIALMAGSGVGGVLVAWVGGRGALLVNAATFGLLAVVAALVRTRRRPEVGVVRERGGFSAGMRCLWGDPLLRLLLICLWIFVLVGEAVNVAEVFLIKEEIGLGPAGYGWVLAVQGGGAIAGAWGSGRLKTSGARVRAVLAGMAAIGAGMTVMGLANGVVLLVLGAALMGAGSGLLNAATSTLIVTRVAEAVRGRAVAALSGTVRAGSVVALPLGALLNDVLGPRGAFVACGIACLLLVLGTKDSAVKVLSH</sequence>
<evidence type="ECO:0000256" key="6">
    <source>
        <dbReference type="SAM" id="Phobius"/>
    </source>
</evidence>
<reference evidence="8 11" key="2">
    <citation type="submission" date="2020-08" db="EMBL/GenBank/DDBJ databases">
        <title>Sequencing the genomes of 1000 actinobacteria strains.</title>
        <authorList>
            <person name="Klenk H.-P."/>
        </authorList>
    </citation>
    <scope>NUCLEOTIDE SEQUENCE [LARGE SCALE GENOMIC DNA]</scope>
    <source>
        <strain evidence="8 11">DSM 15626</strain>
    </source>
</reference>
<dbReference type="InterPro" id="IPR011701">
    <property type="entry name" value="MFS"/>
</dbReference>
<dbReference type="AlphaFoldDB" id="A0A7Y4L1I8"/>
<evidence type="ECO:0000256" key="3">
    <source>
        <dbReference type="ARBA" id="ARBA00022692"/>
    </source>
</evidence>
<evidence type="ECO:0000313" key="9">
    <source>
        <dbReference type="EMBL" id="NOL42625.1"/>
    </source>
</evidence>
<feature type="transmembrane region" description="Helical" evidence="6">
    <location>
        <begin position="169"/>
        <end position="188"/>
    </location>
</feature>
<feature type="transmembrane region" description="Helical" evidence="6">
    <location>
        <begin position="306"/>
        <end position="329"/>
    </location>
</feature>
<feature type="transmembrane region" description="Helical" evidence="6">
    <location>
        <begin position="250"/>
        <end position="270"/>
    </location>
</feature>
<evidence type="ECO:0000256" key="4">
    <source>
        <dbReference type="ARBA" id="ARBA00022989"/>
    </source>
</evidence>
<accession>A0A7Y4L1I8</accession>
<dbReference type="InterPro" id="IPR020846">
    <property type="entry name" value="MFS_dom"/>
</dbReference>
<dbReference type="GO" id="GO:0022857">
    <property type="term" value="F:transmembrane transporter activity"/>
    <property type="evidence" value="ECO:0007669"/>
    <property type="project" value="InterPro"/>
</dbReference>
<dbReference type="RefSeq" id="WP_171675091.1">
    <property type="nucleotide sequence ID" value="NZ_BAAAGT010000001.1"/>
</dbReference>
<keyword evidence="4 6" id="KW-1133">Transmembrane helix</keyword>
<dbReference type="InterPro" id="IPR001958">
    <property type="entry name" value="Tet-R_TetA/multi-R_MdtG-like"/>
</dbReference>
<gene>
    <name evidence="8" type="ORF">HNR71_000566</name>
    <name evidence="9" type="ORF">HPO96_20475</name>
</gene>
<evidence type="ECO:0000259" key="7">
    <source>
        <dbReference type="PROSITE" id="PS50850"/>
    </source>
</evidence>
<evidence type="ECO:0000313" key="11">
    <source>
        <dbReference type="Proteomes" id="UP000553957"/>
    </source>
</evidence>
<dbReference type="Pfam" id="PF07690">
    <property type="entry name" value="MFS_1"/>
    <property type="match status" value="1"/>
</dbReference>
<reference evidence="9 10" key="1">
    <citation type="submission" date="2020-05" db="EMBL/GenBank/DDBJ databases">
        <title>Genome sequence of Kribbella sandramycini ATCC 39419.</title>
        <authorList>
            <person name="Maclea K.S."/>
            <person name="Fair J.L."/>
        </authorList>
    </citation>
    <scope>NUCLEOTIDE SEQUENCE [LARGE SCALE GENOMIC DNA]</scope>
    <source>
        <strain evidence="9 10">ATCC 39419</strain>
    </source>
</reference>
<keyword evidence="2" id="KW-1003">Cell membrane</keyword>
<comment type="caution">
    <text evidence="9">The sequence shown here is derived from an EMBL/GenBank/DDBJ whole genome shotgun (WGS) entry which is preliminary data.</text>
</comment>
<feature type="transmembrane region" description="Helical" evidence="6">
    <location>
        <begin position="144"/>
        <end position="163"/>
    </location>
</feature>
<feature type="transmembrane region" description="Helical" evidence="6">
    <location>
        <begin position="79"/>
        <end position="98"/>
    </location>
</feature>
<proteinExistence type="predicted"/>
<evidence type="ECO:0000256" key="5">
    <source>
        <dbReference type="ARBA" id="ARBA00023136"/>
    </source>
</evidence>
<feature type="transmembrane region" description="Helical" evidence="6">
    <location>
        <begin position="209"/>
        <end position="230"/>
    </location>
</feature>
<feature type="transmembrane region" description="Helical" evidence="6">
    <location>
        <begin position="282"/>
        <end position="300"/>
    </location>
</feature>
<evidence type="ECO:0000313" key="10">
    <source>
        <dbReference type="Proteomes" id="UP000534306"/>
    </source>
</evidence>
<organism evidence="9 10">
    <name type="scientific">Kribbella sandramycini</name>
    <dbReference type="NCBI Taxonomy" id="60450"/>
    <lineage>
        <taxon>Bacteria</taxon>
        <taxon>Bacillati</taxon>
        <taxon>Actinomycetota</taxon>
        <taxon>Actinomycetes</taxon>
        <taxon>Propionibacteriales</taxon>
        <taxon>Kribbellaceae</taxon>
        <taxon>Kribbella</taxon>
    </lineage>
</organism>
<feature type="transmembrane region" description="Helical" evidence="6">
    <location>
        <begin position="366"/>
        <end position="385"/>
    </location>
</feature>
<feature type="transmembrane region" description="Helical" evidence="6">
    <location>
        <begin position="47"/>
        <end position="67"/>
    </location>
</feature>
<dbReference type="GO" id="GO:0005886">
    <property type="term" value="C:plasma membrane"/>
    <property type="evidence" value="ECO:0007669"/>
    <property type="project" value="UniProtKB-SubCell"/>
</dbReference>
<feature type="transmembrane region" description="Helical" evidence="6">
    <location>
        <begin position="341"/>
        <end position="360"/>
    </location>
</feature>